<organism evidence="3">
    <name type="scientific">Zooxanthella nutricula</name>
    <dbReference type="NCBI Taxonomy" id="1333877"/>
    <lineage>
        <taxon>Eukaryota</taxon>
        <taxon>Sar</taxon>
        <taxon>Alveolata</taxon>
        <taxon>Dinophyceae</taxon>
        <taxon>Peridiniales</taxon>
        <taxon>Peridiniales incertae sedis</taxon>
        <taxon>Zooxanthella</taxon>
    </lineage>
</organism>
<keyword evidence="2" id="KW-0472">Membrane</keyword>
<feature type="transmembrane region" description="Helical" evidence="2">
    <location>
        <begin position="252"/>
        <end position="272"/>
    </location>
</feature>
<dbReference type="SUPFAM" id="SSF48452">
    <property type="entry name" value="TPR-like"/>
    <property type="match status" value="1"/>
</dbReference>
<gene>
    <name evidence="3" type="ORF">BRAN1462_LOCUS61641</name>
</gene>
<feature type="compositionally biased region" description="Low complexity" evidence="1">
    <location>
        <begin position="27"/>
        <end position="40"/>
    </location>
</feature>
<evidence type="ECO:0000256" key="1">
    <source>
        <dbReference type="SAM" id="MobiDB-lite"/>
    </source>
</evidence>
<name>A0A7S2QJ46_9DINO</name>
<dbReference type="Pfam" id="PF13374">
    <property type="entry name" value="TPR_10"/>
    <property type="match status" value="1"/>
</dbReference>
<keyword evidence="2" id="KW-0812">Transmembrane</keyword>
<dbReference type="AlphaFoldDB" id="A0A7S2QJ46"/>
<feature type="compositionally biased region" description="Acidic residues" evidence="1">
    <location>
        <begin position="41"/>
        <end position="50"/>
    </location>
</feature>
<dbReference type="EMBL" id="HBGW01097123">
    <property type="protein sequence ID" value="CAD9643819.1"/>
    <property type="molecule type" value="Transcribed_RNA"/>
</dbReference>
<dbReference type="Gene3D" id="1.25.40.10">
    <property type="entry name" value="Tetratricopeptide repeat domain"/>
    <property type="match status" value="1"/>
</dbReference>
<dbReference type="InterPro" id="IPR011990">
    <property type="entry name" value="TPR-like_helical_dom_sf"/>
</dbReference>
<protein>
    <submittedName>
        <fullName evidence="3">Uncharacterized protein</fullName>
    </submittedName>
</protein>
<dbReference type="SMART" id="SM00028">
    <property type="entry name" value="TPR"/>
    <property type="match status" value="2"/>
</dbReference>
<feature type="region of interest" description="Disordered" evidence="1">
    <location>
        <begin position="1"/>
        <end position="76"/>
    </location>
</feature>
<evidence type="ECO:0000256" key="2">
    <source>
        <dbReference type="SAM" id="Phobius"/>
    </source>
</evidence>
<proteinExistence type="predicted"/>
<keyword evidence="2" id="KW-1133">Transmembrane helix</keyword>
<evidence type="ECO:0000313" key="3">
    <source>
        <dbReference type="EMBL" id="CAD9643819.1"/>
    </source>
</evidence>
<sequence length="306" mass="32449">MEDGDKEAKEDAAGEAQGEARDEETAKAAPNGAAAAGAEAPPDDPQEANEETAKAAPNGAAAAGAKAPPGDGADPLDHVVRLMQEQHFGRAAAMLQRMLKKTPDDSVLLHNLGVVLTEQSKWVEAEDAFMKAFEEQKKAGKLNYATLYGLGTVLTEQGGSGKLLQAEALFRDCLVKAIEQEENGVVETYRAFTSLAENLGLQKRWKEAAEAYEQSLALGTRMFGEGHDCNVAQSALLERARRLARLQKYMRIALWAGTAAVPVICVGMWKYVGGPSVGEMLQFTGFFGESAAGQPAAEAAASHGAE</sequence>
<dbReference type="InterPro" id="IPR019734">
    <property type="entry name" value="TPR_rpt"/>
</dbReference>
<reference evidence="3" key="1">
    <citation type="submission" date="2021-01" db="EMBL/GenBank/DDBJ databases">
        <authorList>
            <person name="Corre E."/>
            <person name="Pelletier E."/>
            <person name="Niang G."/>
            <person name="Scheremetjew M."/>
            <person name="Finn R."/>
            <person name="Kale V."/>
            <person name="Holt S."/>
            <person name="Cochrane G."/>
            <person name="Meng A."/>
            <person name="Brown T."/>
            <person name="Cohen L."/>
        </authorList>
    </citation>
    <scope>NUCLEOTIDE SEQUENCE</scope>
    <source>
        <strain evidence="3">RCC3387</strain>
    </source>
</reference>
<feature type="compositionally biased region" description="Low complexity" evidence="1">
    <location>
        <begin position="54"/>
        <end position="73"/>
    </location>
</feature>
<feature type="non-terminal residue" evidence="3">
    <location>
        <position position="306"/>
    </location>
</feature>
<accession>A0A7S2QJ46</accession>
<feature type="compositionally biased region" description="Basic and acidic residues" evidence="1">
    <location>
        <begin position="1"/>
        <end position="26"/>
    </location>
</feature>